<accession>A0A2T2Y966</accession>
<evidence type="ECO:0000313" key="2">
    <source>
        <dbReference type="EMBL" id="PSR52069.1"/>
    </source>
</evidence>
<feature type="transmembrane region" description="Helical" evidence="1">
    <location>
        <begin position="216"/>
        <end position="237"/>
    </location>
</feature>
<dbReference type="Proteomes" id="UP000240357">
    <property type="component" value="Unassembled WGS sequence"/>
</dbReference>
<feature type="transmembrane region" description="Helical" evidence="1">
    <location>
        <begin position="382"/>
        <end position="402"/>
    </location>
</feature>
<keyword evidence="1" id="KW-0812">Transmembrane</keyword>
<dbReference type="OrthoDB" id="3862418at2"/>
<feature type="transmembrane region" description="Helical" evidence="1">
    <location>
        <begin position="414"/>
        <end position="432"/>
    </location>
</feature>
<comment type="caution">
    <text evidence="2">The sequence shown here is derived from an EMBL/GenBank/DDBJ whole genome shotgun (WGS) entry which is preliminary data.</text>
</comment>
<feature type="transmembrane region" description="Helical" evidence="1">
    <location>
        <begin position="6"/>
        <end position="23"/>
    </location>
</feature>
<dbReference type="EMBL" id="PYFT01000001">
    <property type="protein sequence ID" value="PSR52069.1"/>
    <property type="molecule type" value="Genomic_DNA"/>
</dbReference>
<evidence type="ECO:0008006" key="4">
    <source>
        <dbReference type="Google" id="ProtNLM"/>
    </source>
</evidence>
<feature type="transmembrane region" description="Helical" evidence="1">
    <location>
        <begin position="168"/>
        <end position="184"/>
    </location>
</feature>
<evidence type="ECO:0000256" key="1">
    <source>
        <dbReference type="SAM" id="Phobius"/>
    </source>
</evidence>
<proteinExistence type="predicted"/>
<feature type="transmembrane region" description="Helical" evidence="1">
    <location>
        <begin position="257"/>
        <end position="278"/>
    </location>
</feature>
<feature type="transmembrane region" description="Helical" evidence="1">
    <location>
        <begin position="190"/>
        <end position="207"/>
    </location>
</feature>
<keyword evidence="1" id="KW-1133">Transmembrane helix</keyword>
<name>A0A2T2Y966_9BACT</name>
<dbReference type="RefSeq" id="WP_106925333.1">
    <property type="nucleotide sequence ID" value="NZ_PYFT01000001.1"/>
</dbReference>
<dbReference type="AlphaFoldDB" id="A0A2T2Y966"/>
<reference evidence="2 3" key="1">
    <citation type="submission" date="2018-03" db="EMBL/GenBank/DDBJ databases">
        <title>Adhaeribacter sp. HMF7605 Genome sequencing and assembly.</title>
        <authorList>
            <person name="Kang H."/>
            <person name="Kang J."/>
            <person name="Cha I."/>
            <person name="Kim H."/>
            <person name="Joh K."/>
        </authorList>
    </citation>
    <scope>NUCLEOTIDE SEQUENCE [LARGE SCALE GENOMIC DNA]</scope>
    <source>
        <strain evidence="2 3">HMF7605</strain>
    </source>
</reference>
<feature type="transmembrane region" description="Helical" evidence="1">
    <location>
        <begin position="35"/>
        <end position="56"/>
    </location>
</feature>
<protein>
    <recommendedName>
        <fullName evidence="4">Glycosyltransferase RgtA/B/C/D-like domain-containing protein</fullName>
    </recommendedName>
</protein>
<organism evidence="2 3">
    <name type="scientific">Adhaeribacter arboris</name>
    <dbReference type="NCBI Taxonomy" id="2072846"/>
    <lineage>
        <taxon>Bacteria</taxon>
        <taxon>Pseudomonadati</taxon>
        <taxon>Bacteroidota</taxon>
        <taxon>Cytophagia</taxon>
        <taxon>Cytophagales</taxon>
        <taxon>Hymenobacteraceae</taxon>
        <taxon>Adhaeribacter</taxon>
    </lineage>
</organism>
<sequence>MELKDLILTPIYLLLIYTLVYAVKPLVTNKVNQKYFTLALSLKLFGAIALGFIYQFYYSNGILGGDTSNYFNQAKIIYAAFQDSPFLAIKLILANGEYDPATRLYAAQMIWYRAPAEYMVIKFAGFFGIFSFGTYSVIALWFACLSFSGMWAMYITFLKIYPILHKQFATAIFFLPSVVFWGSGLLKDSLAIGALGWLFFGFYSFAVEKKQLLKSLIIVFCSAYVIYIVKVYILLSFLPPALFWIVMENSDRIQNQYLRMIAKPIFLMLGLLVSYLGATKITEGDTKYDVTKLSERTQINSLYLSKQVYTGSAYEIGVYDGSLKSILTVGPQAIIVALYRPFIWEVRNAVMLLSALEATIFFYLTIYFMLKPGLFRTIKLISIKPMLTFCMIFCLALAFGVGTSSGNFGTLVRYKIPIMPFYLSALYIIQVYTKNPKKLSRLPVTA</sequence>
<keyword evidence="1" id="KW-0472">Membrane</keyword>
<feature type="transmembrane region" description="Helical" evidence="1">
    <location>
        <begin position="349"/>
        <end position="370"/>
    </location>
</feature>
<evidence type="ECO:0000313" key="3">
    <source>
        <dbReference type="Proteomes" id="UP000240357"/>
    </source>
</evidence>
<keyword evidence="3" id="KW-1185">Reference proteome</keyword>
<gene>
    <name evidence="2" type="ORF">AHMF7605_00310</name>
</gene>